<reference evidence="2" key="1">
    <citation type="submission" date="2020-06" db="EMBL/GenBank/DDBJ databases">
        <title>WGS assembly of Ceratodon purpureus strain R40.</title>
        <authorList>
            <person name="Carey S.B."/>
            <person name="Jenkins J."/>
            <person name="Shu S."/>
            <person name="Lovell J.T."/>
            <person name="Sreedasyam A."/>
            <person name="Maumus F."/>
            <person name="Tiley G.P."/>
            <person name="Fernandez-Pozo N."/>
            <person name="Barry K."/>
            <person name="Chen C."/>
            <person name="Wang M."/>
            <person name="Lipzen A."/>
            <person name="Daum C."/>
            <person name="Saski C.A."/>
            <person name="Payton A.C."/>
            <person name="Mcbreen J.C."/>
            <person name="Conrad R.E."/>
            <person name="Kollar L.M."/>
            <person name="Olsson S."/>
            <person name="Huttunen S."/>
            <person name="Landis J.B."/>
            <person name="Wickett N.J."/>
            <person name="Johnson M.G."/>
            <person name="Rensing S.A."/>
            <person name="Grimwood J."/>
            <person name="Schmutz J."/>
            <person name="Mcdaniel S.F."/>
        </authorList>
    </citation>
    <scope>NUCLEOTIDE SEQUENCE</scope>
    <source>
        <strain evidence="2">R40</strain>
    </source>
</reference>
<evidence type="ECO:0000313" key="3">
    <source>
        <dbReference type="Proteomes" id="UP000822688"/>
    </source>
</evidence>
<accession>A0A8T0IJR8</accession>
<name>A0A8T0IJR8_CERPU</name>
<keyword evidence="3" id="KW-1185">Reference proteome</keyword>
<protein>
    <submittedName>
        <fullName evidence="2">Uncharacterized protein</fullName>
    </submittedName>
</protein>
<dbReference type="AlphaFoldDB" id="A0A8T0IJR8"/>
<dbReference type="EMBL" id="CM026423">
    <property type="protein sequence ID" value="KAG0583151.1"/>
    <property type="molecule type" value="Genomic_DNA"/>
</dbReference>
<proteinExistence type="predicted"/>
<evidence type="ECO:0000256" key="1">
    <source>
        <dbReference type="SAM" id="MobiDB-lite"/>
    </source>
</evidence>
<gene>
    <name evidence="2" type="ORF">KC19_3G113300</name>
</gene>
<comment type="caution">
    <text evidence="2">The sequence shown here is derived from an EMBL/GenBank/DDBJ whole genome shotgun (WGS) entry which is preliminary data.</text>
</comment>
<evidence type="ECO:0000313" key="2">
    <source>
        <dbReference type="EMBL" id="KAG0583151.1"/>
    </source>
</evidence>
<sequence length="123" mass="13241">MYGRKAFQNHGTDQGPGASPLTPLRDAPNPTPSIHTHGHGAQSLLSCTNTGVRLRLSFAWSVLVHCGVQATPWADNLVRFFVAAAGAGICGTDSWRVLLGVAQLLHWSLLRWNFSLISVVLVV</sequence>
<dbReference type="Proteomes" id="UP000822688">
    <property type="component" value="Chromosome 3"/>
</dbReference>
<feature type="region of interest" description="Disordered" evidence="1">
    <location>
        <begin position="1"/>
        <end position="37"/>
    </location>
</feature>
<organism evidence="2 3">
    <name type="scientific">Ceratodon purpureus</name>
    <name type="common">Fire moss</name>
    <name type="synonym">Dicranum purpureum</name>
    <dbReference type="NCBI Taxonomy" id="3225"/>
    <lineage>
        <taxon>Eukaryota</taxon>
        <taxon>Viridiplantae</taxon>
        <taxon>Streptophyta</taxon>
        <taxon>Embryophyta</taxon>
        <taxon>Bryophyta</taxon>
        <taxon>Bryophytina</taxon>
        <taxon>Bryopsida</taxon>
        <taxon>Dicranidae</taxon>
        <taxon>Pseudoditrichales</taxon>
        <taxon>Ditrichaceae</taxon>
        <taxon>Ceratodon</taxon>
    </lineage>
</organism>